<comment type="caution">
    <text evidence="4">The sequence shown here is derived from an EMBL/GenBank/DDBJ whole genome shotgun (WGS) entry which is preliminary data.</text>
</comment>
<dbReference type="EMBL" id="NMVQ01000001">
    <property type="protein sequence ID" value="OYO25282.1"/>
    <property type="molecule type" value="Genomic_DNA"/>
</dbReference>
<proteinExistence type="predicted"/>
<protein>
    <submittedName>
        <fullName evidence="4">Uncharacterized protein</fullName>
    </submittedName>
</protein>
<feature type="signal peptide" evidence="3">
    <location>
        <begin position="1"/>
        <end position="24"/>
    </location>
</feature>
<accession>A0A255HCP1</accession>
<name>A0A255HCP1_9ACTN</name>
<keyword evidence="2" id="KW-0812">Transmembrane</keyword>
<evidence type="ECO:0000256" key="3">
    <source>
        <dbReference type="SAM" id="SignalP"/>
    </source>
</evidence>
<evidence type="ECO:0000313" key="5">
    <source>
        <dbReference type="Proteomes" id="UP000216311"/>
    </source>
</evidence>
<organism evidence="4 5">
    <name type="scientific">Enemella dayhoffiae</name>
    <dbReference type="NCBI Taxonomy" id="2016507"/>
    <lineage>
        <taxon>Bacteria</taxon>
        <taxon>Bacillati</taxon>
        <taxon>Actinomycetota</taxon>
        <taxon>Actinomycetes</taxon>
        <taxon>Propionibacteriales</taxon>
        <taxon>Propionibacteriaceae</taxon>
        <taxon>Enemella</taxon>
    </lineage>
</organism>
<evidence type="ECO:0000256" key="2">
    <source>
        <dbReference type="SAM" id="Phobius"/>
    </source>
</evidence>
<feature type="region of interest" description="Disordered" evidence="1">
    <location>
        <begin position="168"/>
        <end position="196"/>
    </location>
</feature>
<dbReference type="Proteomes" id="UP000216311">
    <property type="component" value="Unassembled WGS sequence"/>
</dbReference>
<dbReference type="AlphaFoldDB" id="A0A255HCP1"/>
<evidence type="ECO:0000313" key="4">
    <source>
        <dbReference type="EMBL" id="OYO25282.1"/>
    </source>
</evidence>
<keyword evidence="2" id="KW-1133">Transmembrane helix</keyword>
<feature type="transmembrane region" description="Helical" evidence="2">
    <location>
        <begin position="355"/>
        <end position="377"/>
    </location>
</feature>
<feature type="chain" id="PRO_5012671303" evidence="3">
    <location>
        <begin position="25"/>
        <end position="385"/>
    </location>
</feature>
<sequence>MLATATAAGLLLGGALGGAPVAAAAPGQVAGSTDPAAAEPLPLGDSTTTLGNARDRIDRNRYFRANRTTPSGRLIVGAAMQPPGMAHDGFSIQTSRAQNRTCLHNSNFGPSRGGAVIGVSGDALDGCPPEPGMLVQVQRADLTDMPRNNEPAPALVRVLEVPEVRNLNDLPATLPPPKTQELPTGEQGRVTPGTLTAPASIQSTRSYRLSLDSGTVHVFSVPVDWGQWLQVQAQIAPSEAVAAVSDQRPQFGIGVLGPDLGEAEETVSTLTGDADTFDAVTEPVALRAYSRSGSKPFLAGRYLVALWLSPDRLAGPLRVDYTLTTRVGGEVTGVPDFGGEQIRGVDSGQLPLRRWIALGVGGLGGGLLVAAGAVWLVNRRRTPVG</sequence>
<keyword evidence="3" id="KW-0732">Signal</keyword>
<reference evidence="4 5" key="1">
    <citation type="submission" date="2017-07" db="EMBL/GenBank/DDBJ databases">
        <title>Draft whole genome sequences of clinical Proprionibacteriaceae strains.</title>
        <authorList>
            <person name="Bernier A.-M."/>
            <person name="Bernard K."/>
            <person name="Domingo M.-C."/>
        </authorList>
    </citation>
    <scope>NUCLEOTIDE SEQUENCE [LARGE SCALE GENOMIC DNA]</scope>
    <source>
        <strain evidence="4 5">NML 130396</strain>
    </source>
</reference>
<evidence type="ECO:0000256" key="1">
    <source>
        <dbReference type="SAM" id="MobiDB-lite"/>
    </source>
</evidence>
<keyword evidence="2" id="KW-0472">Membrane</keyword>
<keyword evidence="5" id="KW-1185">Reference proteome</keyword>
<feature type="region of interest" description="Disordered" evidence="1">
    <location>
        <begin position="25"/>
        <end position="51"/>
    </location>
</feature>
<gene>
    <name evidence="4" type="ORF">CGZ93_02230</name>
</gene>